<proteinExistence type="predicted"/>
<dbReference type="InterPro" id="IPR016181">
    <property type="entry name" value="Acyl_CoA_acyltransferase"/>
</dbReference>
<protein>
    <recommendedName>
        <fullName evidence="3">BioF2-like acetyltransferase domain-containing protein</fullName>
    </recommendedName>
</protein>
<organism evidence="1 2">
    <name type="scientific">Lysobacter helvus</name>
    <dbReference type="NCBI Taxonomy" id="2675059"/>
    <lineage>
        <taxon>Bacteria</taxon>
        <taxon>Pseudomonadati</taxon>
        <taxon>Pseudomonadota</taxon>
        <taxon>Gammaproteobacteria</taxon>
        <taxon>Lysobacterales</taxon>
        <taxon>Lysobacteraceae</taxon>
        <taxon>Lysobacter</taxon>
    </lineage>
</organism>
<dbReference type="SUPFAM" id="SSF55729">
    <property type="entry name" value="Acyl-CoA N-acyltransferases (Nat)"/>
    <property type="match status" value="1"/>
</dbReference>
<evidence type="ECO:0000313" key="2">
    <source>
        <dbReference type="Proteomes" id="UP000680514"/>
    </source>
</evidence>
<dbReference type="RefSeq" id="WP_213435190.1">
    <property type="nucleotide sequence ID" value="NZ_AP024546.1"/>
</dbReference>
<dbReference type="Proteomes" id="UP000680514">
    <property type="component" value="Chromosome"/>
</dbReference>
<evidence type="ECO:0000313" key="1">
    <source>
        <dbReference type="EMBL" id="BCT94316.1"/>
    </source>
</evidence>
<gene>
    <name evidence="1" type="ORF">LYSHEL_01870</name>
</gene>
<evidence type="ECO:0008006" key="3">
    <source>
        <dbReference type="Google" id="ProtNLM"/>
    </source>
</evidence>
<sequence length="370" mass="40612">MNARIAATPAGALDGADFARLHPADALARFIPNVPGRMQAIGAGDARLPVLVCEPGADAAWTCSPTTAWARCGREEAARTLPGWLGAPVGGLLRGVEAWLARAGVDRVVVLDHWLLSTDLHAPVAGVDLPRAMDEARDRWPGHALWMRSLNAIDNADWLQALERAGSTLVASRQVYLYRDVPALVARHRDMKRDFALLAKTALHRAHDDGIGERDYARIAQLYAQLYLDKYSRFNPMYTEAFLRAWHRAGLLEFHGFRNDAGDLACIVGLFRRAGTVSAPIVGYDTQQPQSLGLYRLLTALAFERVAQTGERLNFSAGAAGFKRSRGGIPAIEYGAFDVRHLPRRSRAAVALLSQATRRIGVPLLQHYRL</sequence>
<reference evidence="1 2" key="1">
    <citation type="submission" date="2021-03" db="EMBL/GenBank/DDBJ databases">
        <title>Complete Genome Sequences of Two Lysobacter Strains Isolated from Sea Water (Lysobacter caseinilyticus) and Soil (Lysobacter helvus) in South Korea.</title>
        <authorList>
            <person name="Watanabe Y."/>
            <person name="Arakawa K."/>
        </authorList>
    </citation>
    <scope>NUCLEOTIDE SEQUENCE [LARGE SCALE GENOMIC DNA]</scope>
    <source>
        <strain evidence="1 2">D10</strain>
    </source>
</reference>
<keyword evidence="2" id="KW-1185">Reference proteome</keyword>
<dbReference type="EMBL" id="AP024546">
    <property type="protein sequence ID" value="BCT94316.1"/>
    <property type="molecule type" value="Genomic_DNA"/>
</dbReference>
<accession>A0ABM7QA30</accession>
<name>A0ABM7QA30_9GAMM</name>